<dbReference type="InterPro" id="IPR003615">
    <property type="entry name" value="HNH_nuc"/>
</dbReference>
<proteinExistence type="predicted"/>
<dbReference type="Proteomes" id="UP000680794">
    <property type="component" value="Segment"/>
</dbReference>
<dbReference type="RefSeq" id="YP_010773514.1">
    <property type="nucleotide sequence ID" value="NC_074664.1"/>
</dbReference>
<name>A0A8T8JFH1_9CAUD</name>
<dbReference type="KEGG" id="vg:80397794"/>
<evidence type="ECO:0000259" key="1">
    <source>
        <dbReference type="Pfam" id="PF13392"/>
    </source>
</evidence>
<protein>
    <submittedName>
        <fullName evidence="2">HNH endonuclease</fullName>
    </submittedName>
</protein>
<sequence length="168" mass="18879">MRETFTLEMDDAQRSAFWSKVAITWLKTDCWEWQGARKPKGYGNCTVNKESLGAHRIAFWLAHGDFPASMQVCHTCDNPSCCNPSHLMLGTVDSNYIDMLIKGRSGFTKNRAIGTRNTNAKLTEQQVTEIRRAYAAGDGNQYELAEKYGVSQAAIGSVLRNKTWRHVA</sequence>
<keyword evidence="3" id="KW-1185">Reference proteome</keyword>
<feature type="domain" description="HNH nuclease" evidence="1">
    <location>
        <begin position="53"/>
        <end position="95"/>
    </location>
</feature>
<dbReference type="SUPFAM" id="SSF54060">
    <property type="entry name" value="His-Me finger endonucleases"/>
    <property type="match status" value="1"/>
</dbReference>
<evidence type="ECO:0000313" key="3">
    <source>
        <dbReference type="Proteomes" id="UP000680794"/>
    </source>
</evidence>
<dbReference type="Gene3D" id="3.90.75.10">
    <property type="entry name" value="Homing Intron 3 (I-ppo) Encoded Endonuclease, Chain A"/>
    <property type="match status" value="1"/>
</dbReference>
<dbReference type="EMBL" id="MW748993">
    <property type="protein sequence ID" value="QUE30234.1"/>
    <property type="molecule type" value="Genomic_DNA"/>
</dbReference>
<keyword evidence="2" id="KW-0378">Hydrolase</keyword>
<dbReference type="InterPro" id="IPR044930">
    <property type="entry name" value="Homing_endonuclease_His-Me"/>
</dbReference>
<dbReference type="GeneID" id="80397794"/>
<organism evidence="2 3">
    <name type="scientific">Pseudomonas phage BUCT566</name>
    <dbReference type="NCBI Taxonomy" id="2829367"/>
    <lineage>
        <taxon>Viruses</taxon>
        <taxon>Duplodnaviria</taxon>
        <taxon>Heunggongvirae</taxon>
        <taxon>Uroviricota</taxon>
        <taxon>Caudoviricetes</taxon>
        <taxon>Lishizhenvirus</taxon>
        <taxon>Lishizhenvirus BUCT566</taxon>
    </lineage>
</organism>
<keyword evidence="2" id="KW-0255">Endonuclease</keyword>
<dbReference type="InterPro" id="IPR044925">
    <property type="entry name" value="His-Me_finger_sf"/>
</dbReference>
<reference evidence="2" key="1">
    <citation type="submission" date="2021-03" db="EMBL/GenBank/DDBJ databases">
        <authorList>
            <person name="Tong Y."/>
            <person name="Li F."/>
            <person name="Tian F."/>
            <person name="Li J."/>
        </authorList>
    </citation>
    <scope>NUCLEOTIDE SEQUENCE</scope>
</reference>
<dbReference type="Pfam" id="PF13392">
    <property type="entry name" value="HNH_3"/>
    <property type="match status" value="1"/>
</dbReference>
<dbReference type="GO" id="GO:0004519">
    <property type="term" value="F:endonuclease activity"/>
    <property type="evidence" value="ECO:0007669"/>
    <property type="project" value="UniProtKB-KW"/>
</dbReference>
<evidence type="ECO:0000313" key="2">
    <source>
        <dbReference type="EMBL" id="QUE30234.1"/>
    </source>
</evidence>
<accession>A0A8T8JFH1</accession>
<keyword evidence="2" id="KW-0540">Nuclease</keyword>